<evidence type="ECO:0000313" key="1">
    <source>
        <dbReference type="EMBL" id="OUC40831.1"/>
    </source>
</evidence>
<protein>
    <submittedName>
        <fullName evidence="1">Uncharacterized protein</fullName>
    </submittedName>
</protein>
<reference evidence="1 2" key="1">
    <citation type="submission" date="2015-04" db="EMBL/GenBank/DDBJ databases">
        <title>Draft genome of the roundworm Trichinella nativa.</title>
        <authorList>
            <person name="Mitreva M."/>
        </authorList>
    </citation>
    <scope>NUCLEOTIDE SEQUENCE [LARGE SCALE GENOMIC DNA]</scope>
    <source>
        <strain evidence="1 2">ISS45</strain>
    </source>
</reference>
<evidence type="ECO:0000313" key="2">
    <source>
        <dbReference type="Proteomes" id="UP000243006"/>
    </source>
</evidence>
<proteinExistence type="predicted"/>
<sequence length="102" mass="11178">MNACVTVIKLGGLVTVQHTVLWVKGLSHKILLGWDFMRYRGCTPDPTAGCLKMQQGDILFGKSRTAAPVKAESLRPDRTAGSRVRETIEKILPSEQEASSSH</sequence>
<dbReference type="AlphaFoldDB" id="A0A1Y3E772"/>
<accession>A0A1Y3E772</accession>
<name>A0A1Y3E772_9BILA</name>
<gene>
    <name evidence="1" type="ORF">D917_00600</name>
</gene>
<dbReference type="EMBL" id="LVZM01022275">
    <property type="protein sequence ID" value="OUC40831.1"/>
    <property type="molecule type" value="Genomic_DNA"/>
</dbReference>
<dbReference type="Proteomes" id="UP000243006">
    <property type="component" value="Unassembled WGS sequence"/>
</dbReference>
<comment type="caution">
    <text evidence="1">The sequence shown here is derived from an EMBL/GenBank/DDBJ whole genome shotgun (WGS) entry which is preliminary data.</text>
</comment>
<organism evidence="1 2">
    <name type="scientific">Trichinella nativa</name>
    <dbReference type="NCBI Taxonomy" id="6335"/>
    <lineage>
        <taxon>Eukaryota</taxon>
        <taxon>Metazoa</taxon>
        <taxon>Ecdysozoa</taxon>
        <taxon>Nematoda</taxon>
        <taxon>Enoplea</taxon>
        <taxon>Dorylaimia</taxon>
        <taxon>Trichinellida</taxon>
        <taxon>Trichinellidae</taxon>
        <taxon>Trichinella</taxon>
    </lineage>
</organism>